<comment type="caution">
    <text evidence="2">The sequence shown here is derived from an EMBL/GenBank/DDBJ whole genome shotgun (WGS) entry which is preliminary data.</text>
</comment>
<accession>A0A9P3FCS9</accession>
<organism evidence="2 3">
    <name type="scientific">Cercospora kikuchii</name>
    <dbReference type="NCBI Taxonomy" id="84275"/>
    <lineage>
        <taxon>Eukaryota</taxon>
        <taxon>Fungi</taxon>
        <taxon>Dikarya</taxon>
        <taxon>Ascomycota</taxon>
        <taxon>Pezizomycotina</taxon>
        <taxon>Dothideomycetes</taxon>
        <taxon>Dothideomycetidae</taxon>
        <taxon>Mycosphaerellales</taxon>
        <taxon>Mycosphaerellaceae</taxon>
        <taxon>Cercospora</taxon>
    </lineage>
</organism>
<protein>
    <submittedName>
        <fullName evidence="2">Uncharacterized protein</fullName>
    </submittedName>
</protein>
<dbReference type="RefSeq" id="XP_044652317.1">
    <property type="nucleotide sequence ID" value="XM_044796382.1"/>
</dbReference>
<evidence type="ECO:0000256" key="1">
    <source>
        <dbReference type="SAM" id="MobiDB-lite"/>
    </source>
</evidence>
<sequence>MDFLATPKSAKKQKKSKSAPVVTVTEVCDEHDGSHHRRQSDIRKGFLKWFKRQHRGQTPQDMNDSHFFEQARAYEVVEPLVPLLVTEQRPKSYPRPVFGDSL</sequence>
<gene>
    <name evidence="2" type="ORF">CKM354_000126300</name>
</gene>
<dbReference type="EMBL" id="BOLY01000001">
    <property type="protein sequence ID" value="GIZ37830.1"/>
    <property type="molecule type" value="Genomic_DNA"/>
</dbReference>
<evidence type="ECO:0000313" key="2">
    <source>
        <dbReference type="EMBL" id="GIZ37830.1"/>
    </source>
</evidence>
<evidence type="ECO:0000313" key="3">
    <source>
        <dbReference type="Proteomes" id="UP000825890"/>
    </source>
</evidence>
<dbReference type="GeneID" id="68286838"/>
<feature type="region of interest" description="Disordered" evidence="1">
    <location>
        <begin position="1"/>
        <end position="20"/>
    </location>
</feature>
<dbReference type="Proteomes" id="UP000825890">
    <property type="component" value="Unassembled WGS sequence"/>
</dbReference>
<dbReference type="OrthoDB" id="3646666at2759"/>
<name>A0A9P3FCS9_9PEZI</name>
<keyword evidence="3" id="KW-1185">Reference proteome</keyword>
<reference evidence="2 3" key="1">
    <citation type="submission" date="2021-01" db="EMBL/GenBank/DDBJ databases">
        <title>Cercospora kikuchii MAFF 305040 whole genome shotgun sequence.</title>
        <authorList>
            <person name="Kashiwa T."/>
            <person name="Suzuki T."/>
        </authorList>
    </citation>
    <scope>NUCLEOTIDE SEQUENCE [LARGE SCALE GENOMIC DNA]</scope>
    <source>
        <strain evidence="2 3">MAFF 305040</strain>
    </source>
</reference>
<dbReference type="AlphaFoldDB" id="A0A9P3FCS9"/>
<proteinExistence type="predicted"/>